<organism evidence="3 4">
    <name type="scientific">Rubripirellula tenax</name>
    <dbReference type="NCBI Taxonomy" id="2528015"/>
    <lineage>
        <taxon>Bacteria</taxon>
        <taxon>Pseudomonadati</taxon>
        <taxon>Planctomycetota</taxon>
        <taxon>Planctomycetia</taxon>
        <taxon>Pirellulales</taxon>
        <taxon>Pirellulaceae</taxon>
        <taxon>Rubripirellula</taxon>
    </lineage>
</organism>
<dbReference type="Pfam" id="PF07589">
    <property type="entry name" value="PEP-CTERM"/>
    <property type="match status" value="1"/>
</dbReference>
<dbReference type="InterPro" id="IPR013424">
    <property type="entry name" value="Ice-binding_C"/>
</dbReference>
<evidence type="ECO:0000259" key="2">
    <source>
        <dbReference type="Pfam" id="PF07589"/>
    </source>
</evidence>
<feature type="chain" id="PRO_5022780464" description="Ice-binding protein C-terminal domain-containing protein" evidence="1">
    <location>
        <begin position="23"/>
        <end position="196"/>
    </location>
</feature>
<proteinExistence type="predicted"/>
<feature type="domain" description="Ice-binding protein C-terminal" evidence="2">
    <location>
        <begin position="169"/>
        <end position="191"/>
    </location>
</feature>
<accession>A0A5C6FKQ0</accession>
<reference evidence="3 4" key="1">
    <citation type="submission" date="2019-02" db="EMBL/GenBank/DDBJ databases">
        <title>Deep-cultivation of Planctomycetes and their phenomic and genomic characterization uncovers novel biology.</title>
        <authorList>
            <person name="Wiegand S."/>
            <person name="Jogler M."/>
            <person name="Boedeker C."/>
            <person name="Pinto D."/>
            <person name="Vollmers J."/>
            <person name="Rivas-Marin E."/>
            <person name="Kohn T."/>
            <person name="Peeters S.H."/>
            <person name="Heuer A."/>
            <person name="Rast P."/>
            <person name="Oberbeckmann S."/>
            <person name="Bunk B."/>
            <person name="Jeske O."/>
            <person name="Meyerdierks A."/>
            <person name="Storesund J.E."/>
            <person name="Kallscheuer N."/>
            <person name="Luecker S."/>
            <person name="Lage O.M."/>
            <person name="Pohl T."/>
            <person name="Merkel B.J."/>
            <person name="Hornburger P."/>
            <person name="Mueller R.-W."/>
            <person name="Bruemmer F."/>
            <person name="Labrenz M."/>
            <person name="Spormann A.M."/>
            <person name="Op Den Camp H."/>
            <person name="Overmann J."/>
            <person name="Amann R."/>
            <person name="Jetten M.S.M."/>
            <person name="Mascher T."/>
            <person name="Medema M.H."/>
            <person name="Devos D.P."/>
            <person name="Kaster A.-K."/>
            <person name="Ovreas L."/>
            <person name="Rohde M."/>
            <person name="Galperin M.Y."/>
            <person name="Jogler C."/>
        </authorList>
    </citation>
    <scope>NUCLEOTIDE SEQUENCE [LARGE SCALE GENOMIC DNA]</scope>
    <source>
        <strain evidence="3 4">Poly51</strain>
    </source>
</reference>
<evidence type="ECO:0000313" key="3">
    <source>
        <dbReference type="EMBL" id="TWU60354.1"/>
    </source>
</evidence>
<comment type="caution">
    <text evidence="3">The sequence shown here is derived from an EMBL/GenBank/DDBJ whole genome shotgun (WGS) entry which is preliminary data.</text>
</comment>
<evidence type="ECO:0000256" key="1">
    <source>
        <dbReference type="SAM" id="SignalP"/>
    </source>
</evidence>
<keyword evidence="1" id="KW-0732">Signal</keyword>
<gene>
    <name evidence="3" type="ORF">Poly51_06290</name>
</gene>
<dbReference type="AlphaFoldDB" id="A0A5C6FKQ0"/>
<dbReference type="OrthoDB" id="485342at2"/>
<name>A0A5C6FKQ0_9BACT</name>
<dbReference type="NCBIfam" id="TIGR02595">
    <property type="entry name" value="PEP_CTERM"/>
    <property type="match status" value="1"/>
</dbReference>
<dbReference type="EMBL" id="SJPW01000001">
    <property type="protein sequence ID" value="TWU60354.1"/>
    <property type="molecule type" value="Genomic_DNA"/>
</dbReference>
<feature type="signal peptide" evidence="1">
    <location>
        <begin position="1"/>
        <end position="22"/>
    </location>
</feature>
<keyword evidence="4" id="KW-1185">Reference proteome</keyword>
<protein>
    <recommendedName>
        <fullName evidence="2">Ice-binding protein C-terminal domain-containing protein</fullName>
    </recommendedName>
</protein>
<dbReference type="Proteomes" id="UP000318288">
    <property type="component" value="Unassembled WGS sequence"/>
</dbReference>
<evidence type="ECO:0000313" key="4">
    <source>
        <dbReference type="Proteomes" id="UP000318288"/>
    </source>
</evidence>
<sequence precursor="true">MMFRLTALLTLLLTANASYVNADFVDSFDVENGGTGVLDYTNFENFVITAGSVDLLGNGFFDYYPGNGLYLDLNGTSGGSGSIETNFDIAPGLYRLSFNLGNNRDFAAENMVTVSLDGYSETFSRTGVVSLESIERLITVTSSSRLSFVTPSSDADLGGIVLDSVAVTSVPEPSSSVMLAALAFSMFTWRRHAKRA</sequence>